<keyword evidence="1" id="KW-0677">Repeat</keyword>
<keyword evidence="4" id="KW-1133">Transmembrane helix</keyword>
<dbReference type="InterPro" id="IPR050498">
    <property type="entry name" value="Ycf3"/>
</dbReference>
<sequence length="308" mass="36353">MKESPLEKLREKIEELKKISGRLIVPYFNESESYIEKFLTLRQEVEELVIELKKLDVPIESELSRLSEIDGELKKNINSLYKIIKRSNILKDKSNLYPKEYWWWHIVEIVEEKRKRKLKRIILGSVITIIVLGLIIFIALNYKTPAEEVLETIDQSYKFMMAKKYEEAEKLLKEKIKKYKDKDELYIALGIILEDEGKIKEAEESFKKGLSISREEERFYLQRALEYKKLGKFDKAKKDIMEVLKKNKNNSNALYILATIYEEENNIIDAIKTYKIIEDLGDKADPQILVMAKVRLSVLLQKVTLPQK</sequence>
<keyword evidence="4" id="KW-0812">Transmembrane</keyword>
<organism evidence="5">
    <name type="scientific">Dictyoglomus turgidum</name>
    <dbReference type="NCBI Taxonomy" id="513050"/>
    <lineage>
        <taxon>Bacteria</taxon>
        <taxon>Pseudomonadati</taxon>
        <taxon>Dictyoglomota</taxon>
        <taxon>Dictyoglomia</taxon>
        <taxon>Dictyoglomales</taxon>
        <taxon>Dictyoglomaceae</taxon>
        <taxon>Dictyoglomus</taxon>
    </lineage>
</organism>
<evidence type="ECO:0000256" key="3">
    <source>
        <dbReference type="PROSITE-ProRule" id="PRU00339"/>
    </source>
</evidence>
<evidence type="ECO:0000313" key="5">
    <source>
        <dbReference type="EMBL" id="HGB30822.1"/>
    </source>
</evidence>
<dbReference type="Gene3D" id="1.25.40.10">
    <property type="entry name" value="Tetratricopeptide repeat domain"/>
    <property type="match status" value="1"/>
</dbReference>
<dbReference type="SUPFAM" id="SSF48452">
    <property type="entry name" value="TPR-like"/>
    <property type="match status" value="1"/>
</dbReference>
<dbReference type="Pfam" id="PF13181">
    <property type="entry name" value="TPR_8"/>
    <property type="match status" value="2"/>
</dbReference>
<dbReference type="InterPro" id="IPR019734">
    <property type="entry name" value="TPR_rpt"/>
</dbReference>
<dbReference type="PANTHER" id="PTHR44858">
    <property type="entry name" value="TETRATRICOPEPTIDE REPEAT PROTEIN 6"/>
    <property type="match status" value="1"/>
</dbReference>
<keyword evidence="4" id="KW-0472">Membrane</keyword>
<gene>
    <name evidence="5" type="ORF">ENV35_02960</name>
</gene>
<accession>A0A7C3SQL1</accession>
<protein>
    <submittedName>
        <fullName evidence="5">Uncharacterized protein</fullName>
    </submittedName>
</protein>
<evidence type="ECO:0000256" key="1">
    <source>
        <dbReference type="ARBA" id="ARBA00022737"/>
    </source>
</evidence>
<reference evidence="5" key="1">
    <citation type="journal article" date="2020" name="mSystems">
        <title>Genome- and Community-Level Interaction Insights into Carbon Utilization and Element Cycling Functions of Hydrothermarchaeota in Hydrothermal Sediment.</title>
        <authorList>
            <person name="Zhou Z."/>
            <person name="Liu Y."/>
            <person name="Xu W."/>
            <person name="Pan J."/>
            <person name="Luo Z.H."/>
            <person name="Li M."/>
        </authorList>
    </citation>
    <scope>NUCLEOTIDE SEQUENCE [LARGE SCALE GENOMIC DNA]</scope>
    <source>
        <strain evidence="5">SpSt-751</strain>
    </source>
</reference>
<feature type="repeat" description="TPR" evidence="3">
    <location>
        <begin position="183"/>
        <end position="216"/>
    </location>
</feature>
<comment type="caution">
    <text evidence="5">The sequence shown here is derived from an EMBL/GenBank/DDBJ whole genome shotgun (WGS) entry which is preliminary data.</text>
</comment>
<name>A0A7C3SQL1_9BACT</name>
<keyword evidence="2 3" id="KW-0802">TPR repeat</keyword>
<evidence type="ECO:0000256" key="2">
    <source>
        <dbReference type="ARBA" id="ARBA00022803"/>
    </source>
</evidence>
<proteinExistence type="predicted"/>
<evidence type="ECO:0000256" key="4">
    <source>
        <dbReference type="SAM" id="Phobius"/>
    </source>
</evidence>
<dbReference type="PANTHER" id="PTHR44858:SF1">
    <property type="entry name" value="UDP-N-ACETYLGLUCOSAMINE--PEPTIDE N-ACETYLGLUCOSAMINYLTRANSFERASE SPINDLY-RELATED"/>
    <property type="match status" value="1"/>
</dbReference>
<dbReference type="InterPro" id="IPR011990">
    <property type="entry name" value="TPR-like_helical_dom_sf"/>
</dbReference>
<dbReference type="AlphaFoldDB" id="A0A7C3SQL1"/>
<dbReference type="SMART" id="SM00028">
    <property type="entry name" value="TPR"/>
    <property type="match status" value="3"/>
</dbReference>
<feature type="transmembrane region" description="Helical" evidence="4">
    <location>
        <begin position="121"/>
        <end position="142"/>
    </location>
</feature>
<dbReference type="EMBL" id="DTGA01000067">
    <property type="protein sequence ID" value="HGB30822.1"/>
    <property type="molecule type" value="Genomic_DNA"/>
</dbReference>
<dbReference type="PROSITE" id="PS50005">
    <property type="entry name" value="TPR"/>
    <property type="match status" value="1"/>
</dbReference>